<dbReference type="RefSeq" id="WP_167221335.1">
    <property type="nucleotide sequence ID" value="NZ_JAAQPH010000002.1"/>
</dbReference>
<reference evidence="1" key="1">
    <citation type="submission" date="2020-03" db="EMBL/GenBank/DDBJ databases">
        <title>Genome of Pelagibius litoralis DSM 21314T.</title>
        <authorList>
            <person name="Wang G."/>
        </authorList>
    </citation>
    <scope>NUCLEOTIDE SEQUENCE</scope>
    <source>
        <strain evidence="1">DSM 21314</strain>
    </source>
</reference>
<protein>
    <submittedName>
        <fullName evidence="1">Uncharacterized protein</fullName>
    </submittedName>
</protein>
<gene>
    <name evidence="1" type="ORF">HBA54_03290</name>
</gene>
<evidence type="ECO:0000313" key="2">
    <source>
        <dbReference type="Proteomes" id="UP000761264"/>
    </source>
</evidence>
<dbReference type="Proteomes" id="UP000761264">
    <property type="component" value="Unassembled WGS sequence"/>
</dbReference>
<dbReference type="AlphaFoldDB" id="A0A967EUV6"/>
<keyword evidence="2" id="KW-1185">Reference proteome</keyword>
<evidence type="ECO:0000313" key="1">
    <source>
        <dbReference type="EMBL" id="NIA67607.1"/>
    </source>
</evidence>
<comment type="caution">
    <text evidence="1">The sequence shown here is derived from an EMBL/GenBank/DDBJ whole genome shotgun (WGS) entry which is preliminary data.</text>
</comment>
<name>A0A967EUV6_9PROT</name>
<organism evidence="1 2">
    <name type="scientific">Pelagibius litoralis</name>
    <dbReference type="NCBI Taxonomy" id="374515"/>
    <lineage>
        <taxon>Bacteria</taxon>
        <taxon>Pseudomonadati</taxon>
        <taxon>Pseudomonadota</taxon>
        <taxon>Alphaproteobacteria</taxon>
        <taxon>Rhodospirillales</taxon>
        <taxon>Rhodovibrionaceae</taxon>
        <taxon>Pelagibius</taxon>
    </lineage>
</organism>
<dbReference type="EMBL" id="JAAQPH010000002">
    <property type="protein sequence ID" value="NIA67607.1"/>
    <property type="molecule type" value="Genomic_DNA"/>
</dbReference>
<accession>A0A967EUV6</accession>
<proteinExistence type="predicted"/>
<sequence length="63" mass="7307">MSNHLMLWRSAGLKEISHRNRARRDRRHMSCEKHSPAETAAFERSLRKAVCAAPWAKIQATLH</sequence>